<sequence>MAAPDQPSKQHKSRGDALPGDTATQSRHSSSSGGGAPSGASAPIRRSAIFVPGNVEDGPAPSKPSGPASVPSTPSGSGPTTVPPARSGLPALMQRPLELTQVINWLQTDGWISPELAQATISRCSHAVSSQHPIVRLASVVVPRQQDGKALDVEMLTEFVAKHCGLPYYKIDPLKVDAAKVAETMGAPYAQRHGILPVQVTAQEVVIAVKEPWIDEWVTEVERQARRKVRRVLANPKDIDRYRSEFFALARSVKAASKLGGSLSSLGNFEQLVDLSNTNQQFDANDQGIIRLVDWLWQFAFAQRASDIHLEPRRDQSVIRFRIDGVLHKVYQMPLGVHNAIVSRVKLLGRIDVVEKRRPQDGRIKTRNTLGDEVEMRLSTLPTAFGEKMVMRIFDPENTVKDLSALGFTPHDAQRWEKLVERPHGIILVTGPTGSGKTTTLYSTLKRLATEEVNVSTVEDPIEMIEPAFNQTQVQPALDFSFVEGLRALMRQDPDIIMVGEIRDLETAEMAVQSALTGHLVFSTLHTNDAPSAISRLMELGVPPYLINATLLGVLAQRLVRTLCPQCKQPDEEASTEALASAIQPWKIKRDYRPYKPVGCEECRDTGFRGRMGLYELLTVSEALKDQVHASPSMSVLRRQAVKDGMHPLRLAGALRVSEGLTTIEEVMANTPPIEMGDR</sequence>
<dbReference type="Pfam" id="PF05157">
    <property type="entry name" value="MshEN"/>
    <property type="match status" value="1"/>
</dbReference>
<dbReference type="InterPro" id="IPR007831">
    <property type="entry name" value="T2SS_GspE_N"/>
</dbReference>
<dbReference type="Gene3D" id="3.30.300.160">
    <property type="entry name" value="Type II secretion system, protein E, N-terminal domain"/>
    <property type="match status" value="1"/>
</dbReference>
<dbReference type="AlphaFoldDB" id="A0A7G5ELD2"/>
<dbReference type="EMBL" id="CP058554">
    <property type="protein sequence ID" value="QMV74807.1"/>
    <property type="molecule type" value="Genomic_DNA"/>
</dbReference>
<dbReference type="Proteomes" id="UP000515240">
    <property type="component" value="Chromosome"/>
</dbReference>
<dbReference type="Gene3D" id="3.30.450.90">
    <property type="match status" value="1"/>
</dbReference>
<dbReference type="SUPFAM" id="SSF160246">
    <property type="entry name" value="EspE N-terminal domain-like"/>
    <property type="match status" value="1"/>
</dbReference>
<dbReference type="InterPro" id="IPR001482">
    <property type="entry name" value="T2SS/T4SS_dom"/>
</dbReference>
<dbReference type="Gene3D" id="3.40.50.300">
    <property type="entry name" value="P-loop containing nucleotide triphosphate hydrolases"/>
    <property type="match status" value="1"/>
</dbReference>
<evidence type="ECO:0000313" key="7">
    <source>
        <dbReference type="Proteomes" id="UP000515240"/>
    </source>
</evidence>
<evidence type="ECO:0000256" key="2">
    <source>
        <dbReference type="ARBA" id="ARBA00022741"/>
    </source>
</evidence>
<keyword evidence="7" id="KW-1185">Reference proteome</keyword>
<dbReference type="SMART" id="SM00382">
    <property type="entry name" value="AAA"/>
    <property type="match status" value="1"/>
</dbReference>
<keyword evidence="2" id="KW-0547">Nucleotide-binding</keyword>
<dbReference type="GO" id="GO:0005524">
    <property type="term" value="F:ATP binding"/>
    <property type="evidence" value="ECO:0007669"/>
    <property type="project" value="UniProtKB-KW"/>
</dbReference>
<organism evidence="6 7">
    <name type="scientific">Comamonas piscis</name>
    <dbReference type="NCBI Taxonomy" id="1562974"/>
    <lineage>
        <taxon>Bacteria</taxon>
        <taxon>Pseudomonadati</taxon>
        <taxon>Pseudomonadota</taxon>
        <taxon>Betaproteobacteria</taxon>
        <taxon>Burkholderiales</taxon>
        <taxon>Comamonadaceae</taxon>
        <taxon>Comamonas</taxon>
    </lineage>
</organism>
<dbReference type="PROSITE" id="PS00662">
    <property type="entry name" value="T2SP_E"/>
    <property type="match status" value="1"/>
</dbReference>
<evidence type="ECO:0000256" key="1">
    <source>
        <dbReference type="ARBA" id="ARBA00006611"/>
    </source>
</evidence>
<dbReference type="KEGG" id="cpis:HS961_19280"/>
<dbReference type="CDD" id="cd01129">
    <property type="entry name" value="PulE-GspE-like"/>
    <property type="match status" value="1"/>
</dbReference>
<protein>
    <submittedName>
        <fullName evidence="6">Flp pilus assembly complex ATPase component TadA</fullName>
    </submittedName>
</protein>
<dbReference type="PANTHER" id="PTHR30258">
    <property type="entry name" value="TYPE II SECRETION SYSTEM PROTEIN GSPE-RELATED"/>
    <property type="match status" value="1"/>
</dbReference>
<evidence type="ECO:0000313" key="6">
    <source>
        <dbReference type="EMBL" id="QMV74807.1"/>
    </source>
</evidence>
<dbReference type="InterPro" id="IPR027417">
    <property type="entry name" value="P-loop_NTPase"/>
</dbReference>
<reference evidence="6 7" key="1">
    <citation type="journal article" date="2020" name="G3 (Bethesda)">
        <title>CeMbio - The Caenorhabditis elegans Microbiome Resource.</title>
        <authorList>
            <person name="Dirksen P."/>
            <person name="Assie A."/>
            <person name="Zimmermann J."/>
            <person name="Zhang F."/>
            <person name="Tietje A.M."/>
            <person name="Marsh S.A."/>
            <person name="Felix M.A."/>
            <person name="Shapira M."/>
            <person name="Kaleta C."/>
            <person name="Schulenburg H."/>
            <person name="Samuel B."/>
        </authorList>
    </citation>
    <scope>NUCLEOTIDE SEQUENCE [LARGE SCALE GENOMIC DNA]</scope>
    <source>
        <strain evidence="6 7">BIGb0172</strain>
    </source>
</reference>
<evidence type="ECO:0000256" key="4">
    <source>
        <dbReference type="SAM" id="MobiDB-lite"/>
    </source>
</evidence>
<dbReference type="GO" id="GO:0016887">
    <property type="term" value="F:ATP hydrolysis activity"/>
    <property type="evidence" value="ECO:0007669"/>
    <property type="project" value="TreeGrafter"/>
</dbReference>
<dbReference type="GO" id="GO:0005886">
    <property type="term" value="C:plasma membrane"/>
    <property type="evidence" value="ECO:0007669"/>
    <property type="project" value="TreeGrafter"/>
</dbReference>
<accession>A0A7G5ELD2</accession>
<name>A0A7G5ELD2_9BURK</name>
<dbReference type="SUPFAM" id="SSF52540">
    <property type="entry name" value="P-loop containing nucleoside triphosphate hydrolases"/>
    <property type="match status" value="1"/>
</dbReference>
<proteinExistence type="inferred from homology"/>
<keyword evidence="3" id="KW-0067">ATP-binding</keyword>
<gene>
    <name evidence="6" type="primary">tadA</name>
    <name evidence="6" type="ORF">HS961_19280</name>
</gene>
<evidence type="ECO:0000259" key="5">
    <source>
        <dbReference type="PROSITE" id="PS00662"/>
    </source>
</evidence>
<feature type="compositionally biased region" description="Low complexity" evidence="4">
    <location>
        <begin position="58"/>
        <end position="85"/>
    </location>
</feature>
<dbReference type="PANTHER" id="PTHR30258:SF13">
    <property type="entry name" value="SECRETION PATHWAY ATPASE-RELATED"/>
    <property type="match status" value="1"/>
</dbReference>
<dbReference type="FunFam" id="3.40.50.300:FF:000398">
    <property type="entry name" value="Type IV pilus assembly ATPase PilB"/>
    <property type="match status" value="1"/>
</dbReference>
<comment type="similarity">
    <text evidence="1">Belongs to the GSP E family.</text>
</comment>
<dbReference type="Pfam" id="PF00437">
    <property type="entry name" value="T2SSE"/>
    <property type="match status" value="1"/>
</dbReference>
<feature type="region of interest" description="Disordered" evidence="4">
    <location>
        <begin position="1"/>
        <end position="88"/>
    </location>
</feature>
<feature type="domain" description="Bacterial type II secretion system protein E" evidence="5">
    <location>
        <begin position="490"/>
        <end position="504"/>
    </location>
</feature>
<dbReference type="InterPro" id="IPR003593">
    <property type="entry name" value="AAA+_ATPase"/>
</dbReference>
<evidence type="ECO:0000256" key="3">
    <source>
        <dbReference type="ARBA" id="ARBA00022840"/>
    </source>
</evidence>
<dbReference type="InterPro" id="IPR037257">
    <property type="entry name" value="T2SS_E_N_sf"/>
</dbReference>